<dbReference type="EMBL" id="CP014263">
    <property type="protein sequence ID" value="AQG78149.1"/>
    <property type="molecule type" value="Genomic_DNA"/>
</dbReference>
<dbReference type="RefSeq" id="WP_077129571.1">
    <property type="nucleotide sequence ID" value="NZ_CP014263.1"/>
</dbReference>
<keyword evidence="5" id="KW-1185">Reference proteome</keyword>
<dbReference type="GO" id="GO:0016020">
    <property type="term" value="C:membrane"/>
    <property type="evidence" value="ECO:0007669"/>
    <property type="project" value="InterPro"/>
</dbReference>
<keyword evidence="2" id="KW-0812">Transmembrane</keyword>
<proteinExistence type="predicted"/>
<feature type="domain" description="Signal transduction histidine kinase internal region" evidence="3">
    <location>
        <begin position="226"/>
        <end position="305"/>
    </location>
</feature>
<dbReference type="SUPFAM" id="SSF55874">
    <property type="entry name" value="ATPase domain of HSP90 chaperone/DNA topoisomerase II/histidine kinase"/>
    <property type="match status" value="1"/>
</dbReference>
<organism evidence="4 5">
    <name type="scientific">Spirosoma montaniterrae</name>
    <dbReference type="NCBI Taxonomy" id="1178516"/>
    <lineage>
        <taxon>Bacteria</taxon>
        <taxon>Pseudomonadati</taxon>
        <taxon>Bacteroidota</taxon>
        <taxon>Cytophagia</taxon>
        <taxon>Cytophagales</taxon>
        <taxon>Cytophagaceae</taxon>
        <taxon>Spirosoma</taxon>
    </lineage>
</organism>
<feature type="region of interest" description="Disordered" evidence="1">
    <location>
        <begin position="1"/>
        <end position="26"/>
    </location>
</feature>
<dbReference type="GO" id="GO:0000155">
    <property type="term" value="F:phosphorelay sensor kinase activity"/>
    <property type="evidence" value="ECO:0007669"/>
    <property type="project" value="InterPro"/>
</dbReference>
<feature type="transmembrane region" description="Helical" evidence="2">
    <location>
        <begin position="181"/>
        <end position="199"/>
    </location>
</feature>
<gene>
    <name evidence="4" type="ORF">AWR27_01555</name>
</gene>
<evidence type="ECO:0000256" key="2">
    <source>
        <dbReference type="SAM" id="Phobius"/>
    </source>
</evidence>
<evidence type="ECO:0000259" key="3">
    <source>
        <dbReference type="Pfam" id="PF06580"/>
    </source>
</evidence>
<dbReference type="Pfam" id="PF06580">
    <property type="entry name" value="His_kinase"/>
    <property type="match status" value="1"/>
</dbReference>
<keyword evidence="4" id="KW-0418">Kinase</keyword>
<reference evidence="4 5" key="1">
    <citation type="submission" date="2016-01" db="EMBL/GenBank/DDBJ databases">
        <authorList>
            <person name="Oliw E.H."/>
        </authorList>
    </citation>
    <scope>NUCLEOTIDE SEQUENCE [LARGE SCALE GENOMIC DNA]</scope>
    <source>
        <strain evidence="4 5">DY10</strain>
    </source>
</reference>
<evidence type="ECO:0000313" key="5">
    <source>
        <dbReference type="Proteomes" id="UP000187941"/>
    </source>
</evidence>
<dbReference type="PANTHER" id="PTHR34220">
    <property type="entry name" value="SENSOR HISTIDINE KINASE YPDA"/>
    <property type="match status" value="1"/>
</dbReference>
<feature type="compositionally biased region" description="Basic and acidic residues" evidence="1">
    <location>
        <begin position="1"/>
        <end position="15"/>
    </location>
</feature>
<keyword evidence="4" id="KW-0808">Transferase</keyword>
<dbReference type="InterPro" id="IPR050640">
    <property type="entry name" value="Bact_2-comp_sensor_kinase"/>
</dbReference>
<dbReference type="InterPro" id="IPR010559">
    <property type="entry name" value="Sig_transdc_His_kin_internal"/>
</dbReference>
<accession>A0A1P9WS06</accession>
<dbReference type="AlphaFoldDB" id="A0A1P9WS06"/>
<dbReference type="KEGG" id="smon:AWR27_01555"/>
<dbReference type="OrthoDB" id="9792992at2"/>
<feature type="transmembrane region" description="Helical" evidence="2">
    <location>
        <begin position="139"/>
        <end position="161"/>
    </location>
</feature>
<dbReference type="Gene3D" id="3.30.565.10">
    <property type="entry name" value="Histidine kinase-like ATPase, C-terminal domain"/>
    <property type="match status" value="1"/>
</dbReference>
<evidence type="ECO:0000256" key="1">
    <source>
        <dbReference type="SAM" id="MobiDB-lite"/>
    </source>
</evidence>
<feature type="transmembrane region" description="Helical" evidence="2">
    <location>
        <begin position="63"/>
        <end position="92"/>
    </location>
</feature>
<keyword evidence="2" id="KW-0472">Membrane</keyword>
<keyword evidence="2" id="KW-1133">Transmembrane helix</keyword>
<dbReference type="InterPro" id="IPR036890">
    <property type="entry name" value="HATPase_C_sf"/>
</dbReference>
<dbReference type="Proteomes" id="UP000187941">
    <property type="component" value="Chromosome"/>
</dbReference>
<dbReference type="PANTHER" id="PTHR34220:SF7">
    <property type="entry name" value="SENSOR HISTIDINE KINASE YPDA"/>
    <property type="match status" value="1"/>
</dbReference>
<evidence type="ECO:0000313" key="4">
    <source>
        <dbReference type="EMBL" id="AQG78149.1"/>
    </source>
</evidence>
<name>A0A1P9WS06_9BACT</name>
<sequence>MTREQLEQQLHRPPDTFRQGSPIQESGQRGYTNLAGADFGLSDPKKAGLTERITLASILQKPVWGLLTGMVLSALIIYGFSGIIYFTGLLVITKDTALAGLYRFLVVLNVMQGITIFLMVWLVSDWLDRQIRSVWWRHLLISGMALALSFVVNVGIYLWLGEGPLKVLAQRPNYDQSNAPGWAYVLAYIVVANLFSYVLRQGRQLTRKMTEQEIQLLSLDKLKTRAELDALQAKINPHFLYNALNSVASLVHDNPEKAEEMTLLLSKLFRYSTGRDGELFASLADELEMVKTYLQVEQVRFGNRLTFSVDVSDPGLIELRLPQFLLQPIVENAIKHGIAKRADAGRIDVRIYEKNGELHLCVHDNGPAFSDEMGGGYGLRSIQDKLKLLYGDDARMELQNWPVKQVLLSIKLEKISEPSTNYLN</sequence>
<feature type="transmembrane region" description="Helical" evidence="2">
    <location>
        <begin position="104"/>
        <end position="127"/>
    </location>
</feature>
<dbReference type="STRING" id="1178516.AWR27_01555"/>
<protein>
    <submittedName>
        <fullName evidence="4">Histidine kinase</fullName>
    </submittedName>
</protein>